<organism evidence="1 2">
    <name type="scientific">Defluviicoccus vanus</name>
    <dbReference type="NCBI Taxonomy" id="111831"/>
    <lineage>
        <taxon>Bacteria</taxon>
        <taxon>Pseudomonadati</taxon>
        <taxon>Pseudomonadota</taxon>
        <taxon>Alphaproteobacteria</taxon>
        <taxon>Rhodospirillales</taxon>
        <taxon>Rhodospirillaceae</taxon>
        <taxon>Defluviicoccus</taxon>
    </lineage>
</organism>
<dbReference type="SUPFAM" id="SSF52091">
    <property type="entry name" value="SpoIIaa-like"/>
    <property type="match status" value="1"/>
</dbReference>
<keyword evidence="2" id="KW-1185">Reference proteome</keyword>
<dbReference type="RefSeq" id="WP_190260921.1">
    <property type="nucleotide sequence ID" value="NZ_CP053923.1"/>
</dbReference>
<dbReference type="KEGG" id="dvn:HQ394_15285"/>
<gene>
    <name evidence="1" type="ORF">HQ394_15285</name>
</gene>
<evidence type="ECO:0000313" key="1">
    <source>
        <dbReference type="EMBL" id="QNT70442.1"/>
    </source>
</evidence>
<dbReference type="Pfam" id="PF11964">
    <property type="entry name" value="SpoIIAA-like"/>
    <property type="match status" value="1"/>
</dbReference>
<dbReference type="Gene3D" id="3.40.50.10600">
    <property type="entry name" value="SpoIIaa-like domains"/>
    <property type="match status" value="1"/>
</dbReference>
<accession>A0A7H1N406</accession>
<name>A0A7H1N406_9PROT</name>
<proteinExistence type="predicted"/>
<dbReference type="InterPro" id="IPR038396">
    <property type="entry name" value="SpoIIAA-like_sf"/>
</dbReference>
<evidence type="ECO:0000313" key="2">
    <source>
        <dbReference type="Proteomes" id="UP000516369"/>
    </source>
</evidence>
<dbReference type="InterPro" id="IPR021866">
    <property type="entry name" value="SpoIIAA-like"/>
</dbReference>
<protein>
    <submittedName>
        <fullName evidence="1">STAS/SEC14 domain-containing protein</fullName>
    </submittedName>
</protein>
<dbReference type="Proteomes" id="UP000516369">
    <property type="component" value="Chromosome"/>
</dbReference>
<dbReference type="InterPro" id="IPR036513">
    <property type="entry name" value="STAS_dom_sf"/>
</dbReference>
<dbReference type="AlphaFoldDB" id="A0A7H1N406"/>
<reference evidence="1 2" key="1">
    <citation type="submission" date="2020-05" db="EMBL/GenBank/DDBJ databases">
        <title>Complete closed genome sequence of Defluviicoccus vanus.</title>
        <authorList>
            <person name="Bessarab I."/>
            <person name="Arumugam K."/>
            <person name="Maszenan A.M."/>
            <person name="Seviour R.J."/>
            <person name="Williams R.B."/>
        </authorList>
    </citation>
    <scope>NUCLEOTIDE SEQUENCE [LARGE SCALE GENOMIC DNA]</scope>
    <source>
        <strain evidence="1 2">Ben 114</strain>
    </source>
</reference>
<dbReference type="EMBL" id="CP053923">
    <property type="protein sequence ID" value="QNT70442.1"/>
    <property type="molecule type" value="Genomic_DNA"/>
</dbReference>
<sequence length="119" mass="13233">MIEVQTEDNGRRVVVQMSGLITESEIDHCSDRLAESVGAASSQTVLLDWTELEGWAKGAKTVGTWFGMRHWGGVRRVAVLADATWEDETLRIADIYKLAEVRRFPTAERADAIAWLASV</sequence>